<evidence type="ECO:0000313" key="9">
    <source>
        <dbReference type="EMBL" id="ACY17807.1"/>
    </source>
</evidence>
<keyword evidence="3" id="KW-0808">Transferase</keyword>
<name>D0LXQ2_HALO1</name>
<keyword evidence="4" id="KW-0547">Nucleotide-binding</keyword>
<dbReference type="eggNOG" id="COG0515">
    <property type="taxonomic scope" value="Bacteria"/>
</dbReference>
<accession>D0LXQ2</accession>
<dbReference type="Proteomes" id="UP000001880">
    <property type="component" value="Chromosome"/>
</dbReference>
<feature type="region of interest" description="Disordered" evidence="7">
    <location>
        <begin position="462"/>
        <end position="537"/>
    </location>
</feature>
<gene>
    <name evidence="9" type="ordered locus">Hoch_5322</name>
</gene>
<feature type="compositionally biased region" description="Low complexity" evidence="7">
    <location>
        <begin position="508"/>
        <end position="520"/>
    </location>
</feature>
<reference evidence="9 10" key="1">
    <citation type="journal article" date="2010" name="Stand. Genomic Sci.">
        <title>Complete genome sequence of Haliangium ochraceum type strain (SMP-2).</title>
        <authorList>
            <consortium name="US DOE Joint Genome Institute (JGI-PGF)"/>
            <person name="Ivanova N."/>
            <person name="Daum C."/>
            <person name="Lang E."/>
            <person name="Abt B."/>
            <person name="Kopitz M."/>
            <person name="Saunders E."/>
            <person name="Lapidus A."/>
            <person name="Lucas S."/>
            <person name="Glavina Del Rio T."/>
            <person name="Nolan M."/>
            <person name="Tice H."/>
            <person name="Copeland A."/>
            <person name="Cheng J.F."/>
            <person name="Chen F."/>
            <person name="Bruce D."/>
            <person name="Goodwin L."/>
            <person name="Pitluck S."/>
            <person name="Mavromatis K."/>
            <person name="Pati A."/>
            <person name="Mikhailova N."/>
            <person name="Chen A."/>
            <person name="Palaniappan K."/>
            <person name="Land M."/>
            <person name="Hauser L."/>
            <person name="Chang Y.J."/>
            <person name="Jeffries C.D."/>
            <person name="Detter J.C."/>
            <person name="Brettin T."/>
            <person name="Rohde M."/>
            <person name="Goker M."/>
            <person name="Bristow J."/>
            <person name="Markowitz V."/>
            <person name="Eisen J.A."/>
            <person name="Hugenholtz P."/>
            <person name="Kyrpides N.C."/>
            <person name="Klenk H.P."/>
        </authorList>
    </citation>
    <scope>NUCLEOTIDE SEQUENCE [LARGE SCALE GENOMIC DNA]</scope>
    <source>
        <strain evidence="10">DSM 14365 / CIP 107738 / JCM 11303 / AJ 13395 / SMP-2</strain>
    </source>
</reference>
<dbReference type="RefSeq" id="WP_012830399.1">
    <property type="nucleotide sequence ID" value="NC_013440.1"/>
</dbReference>
<dbReference type="GO" id="GO:0004674">
    <property type="term" value="F:protein serine/threonine kinase activity"/>
    <property type="evidence" value="ECO:0007669"/>
    <property type="project" value="UniProtKB-KW"/>
</dbReference>
<organism evidence="9 10">
    <name type="scientific">Haliangium ochraceum (strain DSM 14365 / JCM 11303 / SMP-2)</name>
    <dbReference type="NCBI Taxonomy" id="502025"/>
    <lineage>
        <taxon>Bacteria</taxon>
        <taxon>Pseudomonadati</taxon>
        <taxon>Myxococcota</taxon>
        <taxon>Polyangia</taxon>
        <taxon>Haliangiales</taxon>
        <taxon>Kofleriaceae</taxon>
        <taxon>Haliangium</taxon>
    </lineage>
</organism>
<dbReference type="InterPro" id="IPR000719">
    <property type="entry name" value="Prot_kinase_dom"/>
</dbReference>
<keyword evidence="6" id="KW-0067">ATP-binding</keyword>
<dbReference type="EMBL" id="CP001804">
    <property type="protein sequence ID" value="ACY17807.1"/>
    <property type="molecule type" value="Genomic_DNA"/>
</dbReference>
<dbReference type="InterPro" id="IPR008271">
    <property type="entry name" value="Ser/Thr_kinase_AS"/>
</dbReference>
<dbReference type="CDD" id="cd14014">
    <property type="entry name" value="STKc_PknB_like"/>
    <property type="match status" value="1"/>
</dbReference>
<keyword evidence="10" id="KW-1185">Reference proteome</keyword>
<dbReference type="PANTHER" id="PTHR43289">
    <property type="entry name" value="MITOGEN-ACTIVATED PROTEIN KINASE KINASE KINASE 20-RELATED"/>
    <property type="match status" value="1"/>
</dbReference>
<dbReference type="AlphaFoldDB" id="D0LXQ2"/>
<dbReference type="SUPFAM" id="SSF56112">
    <property type="entry name" value="Protein kinase-like (PK-like)"/>
    <property type="match status" value="1"/>
</dbReference>
<dbReference type="PROSITE" id="PS00108">
    <property type="entry name" value="PROTEIN_KINASE_ST"/>
    <property type="match status" value="1"/>
</dbReference>
<keyword evidence="2 9" id="KW-0723">Serine/threonine-protein kinase</keyword>
<dbReference type="InterPro" id="IPR011009">
    <property type="entry name" value="Kinase-like_dom_sf"/>
</dbReference>
<evidence type="ECO:0000256" key="1">
    <source>
        <dbReference type="ARBA" id="ARBA00012513"/>
    </source>
</evidence>
<dbReference type="FunFam" id="1.10.510.10:FF:000021">
    <property type="entry name" value="Serine/threonine protein kinase"/>
    <property type="match status" value="1"/>
</dbReference>
<dbReference type="EC" id="2.7.11.1" evidence="1"/>
<sequence>MSGEHKQAKASNPDDERVGSTLENRYRIIELLAQGGMGLVYRGERIGLSRPVAIKFLHASFAADAAARDRFERELQAMSRLTHPNCVSVVDFGIADSPYIVMEFVTGRTLKDVVKQEGRVPAGRALYIASQIVAALAHAHSQDMVHRDIKPANIILADVEGTLDHVYVLDFGLAKFLSGASNELTASWMVLGTPAYMSPEQGRAESIGPFTDIYATGVVLFELLTGSKPYEADNPIDTIQQHQSAPVPSIRERLPEAEFSEELDAVLRKAMAKKPAERFPTAAAFAEALEQVPEIASRISTRISVVNMAAKTPPRGATNAGLNATVPLSSSDIQEVAPGASAAQASGNADAPETRVATPDGLAAKARRTGEAAASADSARAPTASEPSVGASLTAVLQSKKKSSSSTGETTPSRATPASGTRAATVASGPSKPKVDPRRLMLAAAFLAAAALVPYFVSRGSSELPGEVGPVSEVGVSGDGDTSGDGEPAAAPNGDSDGDGDSDQGTSARAGDGAKTAAADAGGGDAGAEDEPEAVTVNTVKDVEKLIEEGRREDAIKGIQHLRRTEFPKSGYLALLLGHLYFDKVFWGDGIDAYIDAIRLKRDYRSNAKLNENAIKALSHDASRFKVYTLYRKHIRHAGLKYLRKAAKSDSNPKVRSRASFLIKEITKRRR</sequence>
<dbReference type="Pfam" id="PF00069">
    <property type="entry name" value="Pkinase"/>
    <property type="match status" value="1"/>
</dbReference>
<evidence type="ECO:0000256" key="7">
    <source>
        <dbReference type="SAM" id="MobiDB-lite"/>
    </source>
</evidence>
<evidence type="ECO:0000256" key="3">
    <source>
        <dbReference type="ARBA" id="ARBA00022679"/>
    </source>
</evidence>
<dbReference type="Gene3D" id="3.30.200.20">
    <property type="entry name" value="Phosphorylase Kinase, domain 1"/>
    <property type="match status" value="1"/>
</dbReference>
<feature type="compositionally biased region" description="Low complexity" evidence="7">
    <location>
        <begin position="465"/>
        <end position="476"/>
    </location>
</feature>
<feature type="compositionally biased region" description="Low complexity" evidence="7">
    <location>
        <begin position="371"/>
        <end position="385"/>
    </location>
</feature>
<feature type="region of interest" description="Disordered" evidence="7">
    <location>
        <begin position="335"/>
        <end position="435"/>
    </location>
</feature>
<evidence type="ECO:0000259" key="8">
    <source>
        <dbReference type="PROSITE" id="PS50011"/>
    </source>
</evidence>
<feature type="compositionally biased region" description="Polar residues" evidence="7">
    <location>
        <begin position="407"/>
        <end position="419"/>
    </location>
</feature>
<dbReference type="SMART" id="SM00220">
    <property type="entry name" value="S_TKc"/>
    <property type="match status" value="1"/>
</dbReference>
<dbReference type="KEGG" id="hoh:Hoch_5322"/>
<evidence type="ECO:0000256" key="4">
    <source>
        <dbReference type="ARBA" id="ARBA00022741"/>
    </source>
</evidence>
<dbReference type="STRING" id="502025.Hoch_5322"/>
<dbReference type="HOGENOM" id="CLU_409261_0_0_7"/>
<evidence type="ECO:0000256" key="6">
    <source>
        <dbReference type="ARBA" id="ARBA00022840"/>
    </source>
</evidence>
<dbReference type="PANTHER" id="PTHR43289:SF6">
    <property type="entry name" value="SERINE_THREONINE-PROTEIN KINASE NEKL-3"/>
    <property type="match status" value="1"/>
</dbReference>
<evidence type="ECO:0000256" key="5">
    <source>
        <dbReference type="ARBA" id="ARBA00022777"/>
    </source>
</evidence>
<feature type="domain" description="Protein kinase" evidence="8">
    <location>
        <begin position="26"/>
        <end position="295"/>
    </location>
</feature>
<dbReference type="GO" id="GO:0005524">
    <property type="term" value="F:ATP binding"/>
    <property type="evidence" value="ECO:0007669"/>
    <property type="project" value="UniProtKB-KW"/>
</dbReference>
<feature type="compositionally biased region" description="Low complexity" evidence="7">
    <location>
        <begin position="337"/>
        <end position="351"/>
    </location>
</feature>
<evidence type="ECO:0000313" key="10">
    <source>
        <dbReference type="Proteomes" id="UP000001880"/>
    </source>
</evidence>
<dbReference type="PROSITE" id="PS50011">
    <property type="entry name" value="PROTEIN_KINASE_DOM"/>
    <property type="match status" value="1"/>
</dbReference>
<dbReference type="Gene3D" id="1.10.510.10">
    <property type="entry name" value="Transferase(Phosphotransferase) domain 1"/>
    <property type="match status" value="1"/>
</dbReference>
<proteinExistence type="predicted"/>
<protein>
    <recommendedName>
        <fullName evidence="1">non-specific serine/threonine protein kinase</fullName>
        <ecNumber evidence="1">2.7.11.1</ecNumber>
    </recommendedName>
</protein>
<keyword evidence="5 9" id="KW-0418">Kinase</keyword>
<evidence type="ECO:0000256" key="2">
    <source>
        <dbReference type="ARBA" id="ARBA00022527"/>
    </source>
</evidence>